<organism evidence="4 5">
    <name type="scientific">Clostridium cochlearium</name>
    <dbReference type="NCBI Taxonomy" id="1494"/>
    <lineage>
        <taxon>Bacteria</taxon>
        <taxon>Bacillati</taxon>
        <taxon>Bacillota</taxon>
        <taxon>Clostridia</taxon>
        <taxon>Eubacteriales</taxon>
        <taxon>Clostridiaceae</taxon>
        <taxon>Clostridium</taxon>
    </lineage>
</organism>
<dbReference type="AlphaFoldDB" id="A0A2X2WC44"/>
<evidence type="ECO:0000256" key="1">
    <source>
        <dbReference type="ARBA" id="ARBA00022741"/>
    </source>
</evidence>
<dbReference type="SMART" id="SM00382">
    <property type="entry name" value="AAA"/>
    <property type="match status" value="1"/>
</dbReference>
<dbReference type="RefSeq" id="WP_111921605.1">
    <property type="nucleotide sequence ID" value="NZ_UAWC01000023.1"/>
</dbReference>
<dbReference type="InterPro" id="IPR003593">
    <property type="entry name" value="AAA+_ATPase"/>
</dbReference>
<dbReference type="InterPro" id="IPR003439">
    <property type="entry name" value="ABC_transporter-like_ATP-bd"/>
</dbReference>
<dbReference type="PROSITE" id="PS50893">
    <property type="entry name" value="ABC_TRANSPORTER_2"/>
    <property type="match status" value="1"/>
</dbReference>
<dbReference type="InterPro" id="IPR015854">
    <property type="entry name" value="ABC_transpr_LolD-like"/>
</dbReference>
<dbReference type="Proteomes" id="UP000250223">
    <property type="component" value="Unassembled WGS sequence"/>
</dbReference>
<dbReference type="InterPro" id="IPR027417">
    <property type="entry name" value="P-loop_NTPase"/>
</dbReference>
<dbReference type="EC" id="3.6.3.-" evidence="4"/>
<keyword evidence="4" id="KW-0378">Hydrolase</keyword>
<dbReference type="GO" id="GO:0005524">
    <property type="term" value="F:ATP binding"/>
    <property type="evidence" value="ECO:0007669"/>
    <property type="project" value="UniProtKB-KW"/>
</dbReference>
<keyword evidence="1" id="KW-0547">Nucleotide-binding</keyword>
<evidence type="ECO:0000259" key="3">
    <source>
        <dbReference type="PROSITE" id="PS50893"/>
    </source>
</evidence>
<accession>A0A2X2WC44</accession>
<proteinExistence type="predicted"/>
<dbReference type="GO" id="GO:0005886">
    <property type="term" value="C:plasma membrane"/>
    <property type="evidence" value="ECO:0007669"/>
    <property type="project" value="TreeGrafter"/>
</dbReference>
<evidence type="ECO:0000313" key="5">
    <source>
        <dbReference type="Proteomes" id="UP000250223"/>
    </source>
</evidence>
<dbReference type="GO" id="GO:0022857">
    <property type="term" value="F:transmembrane transporter activity"/>
    <property type="evidence" value="ECO:0007669"/>
    <property type="project" value="TreeGrafter"/>
</dbReference>
<dbReference type="SUPFAM" id="SSF52540">
    <property type="entry name" value="P-loop containing nucleoside triphosphate hydrolases"/>
    <property type="match status" value="1"/>
</dbReference>
<keyword evidence="2 4" id="KW-0067">ATP-binding</keyword>
<dbReference type="GO" id="GO:0016887">
    <property type="term" value="F:ATP hydrolysis activity"/>
    <property type="evidence" value="ECO:0007669"/>
    <property type="project" value="InterPro"/>
</dbReference>
<feature type="domain" description="ABC transporter" evidence="3">
    <location>
        <begin position="6"/>
        <end position="206"/>
    </location>
</feature>
<sequence length="206" mass="22781">MGKVLIELHDVCKSFGDKVLFDNFNLTIDAGEFVVITGESGCGKTTLLNMIGGLESVSNGKINVDGLDITNTKNLKKYYRDTVGFVFQNFALVEQKTVEENLLMVHPKGKSGIIVEEALESVGMVTSLKQKVYSLSGGEQQRIALARLRLKNCQLVLADEPTGSLDRKNGQMVMKILHQLNREGKTVLMVTHDETLIQANDRLIKL</sequence>
<evidence type="ECO:0000313" key="4">
    <source>
        <dbReference type="EMBL" id="SQB35223.1"/>
    </source>
</evidence>
<reference evidence="4 5" key="1">
    <citation type="submission" date="2018-06" db="EMBL/GenBank/DDBJ databases">
        <authorList>
            <consortium name="Pathogen Informatics"/>
            <person name="Doyle S."/>
        </authorList>
    </citation>
    <scope>NUCLEOTIDE SEQUENCE [LARGE SCALE GENOMIC DNA]</scope>
    <source>
        <strain evidence="4 5">NCTC13028</strain>
    </source>
</reference>
<dbReference type="EMBL" id="UAWC01000023">
    <property type="protein sequence ID" value="SQB35223.1"/>
    <property type="molecule type" value="Genomic_DNA"/>
</dbReference>
<gene>
    <name evidence="4" type="primary">macB_4</name>
    <name evidence="4" type="ORF">NCTC13028_01839</name>
</gene>
<dbReference type="Gene3D" id="3.40.50.300">
    <property type="entry name" value="P-loop containing nucleotide triphosphate hydrolases"/>
    <property type="match status" value="1"/>
</dbReference>
<dbReference type="PANTHER" id="PTHR24220:SF86">
    <property type="entry name" value="ABC TRANSPORTER ABCH.1"/>
    <property type="match status" value="1"/>
</dbReference>
<evidence type="ECO:0000256" key="2">
    <source>
        <dbReference type="ARBA" id="ARBA00022840"/>
    </source>
</evidence>
<dbReference type="Pfam" id="PF00005">
    <property type="entry name" value="ABC_tran"/>
    <property type="match status" value="1"/>
</dbReference>
<dbReference type="PANTHER" id="PTHR24220">
    <property type="entry name" value="IMPORT ATP-BINDING PROTEIN"/>
    <property type="match status" value="1"/>
</dbReference>
<protein>
    <submittedName>
        <fullName evidence="4">ABC transporter ATP-binding protein</fullName>
        <ecNumber evidence="4">3.6.3.-</ecNumber>
    </submittedName>
</protein>
<name>A0A2X2WC44_CLOCO</name>